<accession>W6MIS4</accession>
<feature type="region of interest" description="Disordered" evidence="10">
    <location>
        <begin position="1"/>
        <end position="36"/>
    </location>
</feature>
<dbReference type="GeneID" id="34519237"/>
<dbReference type="AlphaFoldDB" id="W6MIS4"/>
<evidence type="ECO:0000256" key="7">
    <source>
        <dbReference type="ARBA" id="ARBA00022824"/>
    </source>
</evidence>
<comment type="similarity">
    <text evidence="2">Belongs to the polyprenol kinase family.</text>
</comment>
<keyword evidence="7" id="KW-0256">Endoplasmic reticulum</keyword>
<evidence type="ECO:0000256" key="6">
    <source>
        <dbReference type="ARBA" id="ARBA00022777"/>
    </source>
</evidence>
<feature type="compositionally biased region" description="Basic residues" evidence="10">
    <location>
        <begin position="1"/>
        <end position="13"/>
    </location>
</feature>
<feature type="transmembrane region" description="Helical" evidence="11">
    <location>
        <begin position="192"/>
        <end position="215"/>
    </location>
</feature>
<dbReference type="GO" id="GO:0005789">
    <property type="term" value="C:endoplasmic reticulum membrane"/>
    <property type="evidence" value="ECO:0007669"/>
    <property type="project" value="UniProtKB-SubCell"/>
</dbReference>
<evidence type="ECO:0000256" key="3">
    <source>
        <dbReference type="ARBA" id="ARBA00012132"/>
    </source>
</evidence>
<evidence type="ECO:0000256" key="9">
    <source>
        <dbReference type="ARBA" id="ARBA00023136"/>
    </source>
</evidence>
<dbReference type="PANTHER" id="PTHR13205:SF15">
    <property type="entry name" value="DOLICHOL KINASE"/>
    <property type="match status" value="1"/>
</dbReference>
<protein>
    <recommendedName>
        <fullName evidence="3">dolichol kinase</fullName>
        <ecNumber evidence="3">2.7.1.108</ecNumber>
    </recommendedName>
</protein>
<feature type="transmembrane region" description="Helical" evidence="11">
    <location>
        <begin position="370"/>
        <end position="390"/>
    </location>
</feature>
<feature type="transmembrane region" description="Helical" evidence="11">
    <location>
        <begin position="59"/>
        <end position="75"/>
    </location>
</feature>
<keyword evidence="4" id="KW-0808">Transferase</keyword>
<evidence type="ECO:0000256" key="5">
    <source>
        <dbReference type="ARBA" id="ARBA00022692"/>
    </source>
</evidence>
<feature type="transmembrane region" description="Helical" evidence="11">
    <location>
        <begin position="235"/>
        <end position="258"/>
    </location>
</feature>
<gene>
    <name evidence="12" type="ORF">KUCA_T00001808001</name>
</gene>
<evidence type="ECO:0000256" key="4">
    <source>
        <dbReference type="ARBA" id="ARBA00022679"/>
    </source>
</evidence>
<dbReference type="GO" id="GO:0004168">
    <property type="term" value="F:dolichol kinase activity"/>
    <property type="evidence" value="ECO:0007669"/>
    <property type="project" value="UniProtKB-EC"/>
</dbReference>
<reference evidence="12" key="2">
    <citation type="submission" date="2014-02" db="EMBL/GenBank/DDBJ databases">
        <title>Complete DNA sequence of /Kuraishia capsulata/ illustrates novel genomic features among budding yeasts (/Saccharomycotina/).</title>
        <authorList>
            <person name="Morales L."/>
            <person name="Noel B."/>
            <person name="Porcel B."/>
            <person name="Marcet-Houben M."/>
            <person name="Hullo M-F."/>
            <person name="Sacerdot C."/>
            <person name="Tekaia F."/>
            <person name="Leh-Louis V."/>
            <person name="Despons L."/>
            <person name="Khanna V."/>
            <person name="Aury J-M."/>
            <person name="Barbe V."/>
            <person name="Couloux A."/>
            <person name="Labadie K."/>
            <person name="Pelletier E."/>
            <person name="Souciet J-L."/>
            <person name="Boekhout T."/>
            <person name="Gabaldon T."/>
            <person name="Wincker P."/>
            <person name="Dujon B."/>
        </authorList>
    </citation>
    <scope>NUCLEOTIDE SEQUENCE</scope>
    <source>
        <strain evidence="12">CBS 1993</strain>
    </source>
</reference>
<feature type="transmembrane region" description="Helical" evidence="11">
    <location>
        <begin position="279"/>
        <end position="297"/>
    </location>
</feature>
<organism evidence="12 13">
    <name type="scientific">Kuraishia capsulata CBS 1993</name>
    <dbReference type="NCBI Taxonomy" id="1382522"/>
    <lineage>
        <taxon>Eukaryota</taxon>
        <taxon>Fungi</taxon>
        <taxon>Dikarya</taxon>
        <taxon>Ascomycota</taxon>
        <taxon>Saccharomycotina</taxon>
        <taxon>Pichiomycetes</taxon>
        <taxon>Pichiales</taxon>
        <taxon>Pichiaceae</taxon>
        <taxon>Kuraishia</taxon>
    </lineage>
</organism>
<sequence>MPPRKSTRSKTRQRVNEERVEPAAVEQVAEKPTEEDSDAKTMVQYIVERLEMATTPQRFVQVMGLLFIINLFYLYNIDDADAKENLITVGLTLLGLLTQVAVIFNHQFKQYSAQLLTDEPDTAQEPQFPDFDMIYAVLLPLLVCLVTKPSYLPFVVGSVCQVTGMADLPKLLIAVAAEYQAAGIEDRRLAQFLAAPVLHLLISKGFGFYAGSSLSNAEKQMFSTLLVSLVFGVDSYSQITMVILQKLSIALVGCLVLYTPVYKMYLAQPGHARTGLLTLLYLSFSSTFFFASVYQLKGALGQHPLTWLNLFFQQGDRLRILGAWLISLVLLVPLVFRLSPSWALDTRRKVWHFTIVAILTYPLVSDPFFVSLALIGVIGLFVLIELLRALRLPPLGPFIADSLDKFRDERDKNGPLVISYIFLLLGIALPLFWSGNASTEAAVSGLISVGLGDASASLVGTRFGRHHWWDSKKSAEGTIAFVIVSTLTLAAFDKVAGIDYSVPDIAVACVIAAGLEAVSDINDNIVVPTVMFITLSTLKSRT</sequence>
<evidence type="ECO:0000256" key="2">
    <source>
        <dbReference type="ARBA" id="ARBA00010794"/>
    </source>
</evidence>
<evidence type="ECO:0000256" key="8">
    <source>
        <dbReference type="ARBA" id="ARBA00022989"/>
    </source>
</evidence>
<keyword evidence="8 11" id="KW-1133">Transmembrane helix</keyword>
<evidence type="ECO:0000313" key="13">
    <source>
        <dbReference type="Proteomes" id="UP000019384"/>
    </source>
</evidence>
<dbReference type="RefSeq" id="XP_022457849.1">
    <property type="nucleotide sequence ID" value="XM_022604027.1"/>
</dbReference>
<dbReference type="PANTHER" id="PTHR13205">
    <property type="entry name" value="TRANSMEMBRANE PROTEIN 15-RELATED"/>
    <property type="match status" value="1"/>
</dbReference>
<dbReference type="STRING" id="1382522.W6MIS4"/>
<comment type="subcellular location">
    <subcellularLocation>
        <location evidence="1">Endoplasmic reticulum membrane</location>
        <topology evidence="1">Multi-pass membrane protein</topology>
    </subcellularLocation>
</comment>
<dbReference type="EMBL" id="HG793126">
    <property type="protein sequence ID" value="CDK25838.1"/>
    <property type="molecule type" value="Genomic_DNA"/>
</dbReference>
<reference evidence="12" key="1">
    <citation type="submission" date="2013-12" db="EMBL/GenBank/DDBJ databases">
        <authorList>
            <person name="Genoscope - CEA"/>
        </authorList>
    </citation>
    <scope>NUCLEOTIDE SEQUENCE</scope>
    <source>
        <strain evidence="12">CBS 1993</strain>
    </source>
</reference>
<evidence type="ECO:0000256" key="10">
    <source>
        <dbReference type="SAM" id="MobiDB-lite"/>
    </source>
</evidence>
<feature type="transmembrane region" description="Helical" evidence="11">
    <location>
        <begin position="415"/>
        <end position="435"/>
    </location>
</feature>
<name>W6MIS4_9ASCO</name>
<keyword evidence="13" id="KW-1185">Reference proteome</keyword>
<dbReference type="EC" id="2.7.1.108" evidence="3"/>
<feature type="transmembrane region" description="Helical" evidence="11">
    <location>
        <begin position="87"/>
        <end position="104"/>
    </location>
</feature>
<dbReference type="Proteomes" id="UP000019384">
    <property type="component" value="Unassembled WGS sequence"/>
</dbReference>
<proteinExistence type="inferred from homology"/>
<feature type="transmembrane region" description="Helical" evidence="11">
    <location>
        <begin position="317"/>
        <end position="336"/>
    </location>
</feature>
<evidence type="ECO:0000256" key="1">
    <source>
        <dbReference type="ARBA" id="ARBA00004477"/>
    </source>
</evidence>
<dbReference type="InterPro" id="IPR032974">
    <property type="entry name" value="Polypren_kinase"/>
</dbReference>
<keyword evidence="5 11" id="KW-0812">Transmembrane</keyword>
<evidence type="ECO:0000313" key="12">
    <source>
        <dbReference type="EMBL" id="CDK25838.1"/>
    </source>
</evidence>
<dbReference type="OrthoDB" id="377083at2759"/>
<dbReference type="HOGENOM" id="CLU_031307_0_0_1"/>
<keyword evidence="9 11" id="KW-0472">Membrane</keyword>
<evidence type="ECO:0000256" key="11">
    <source>
        <dbReference type="SAM" id="Phobius"/>
    </source>
</evidence>
<dbReference type="GO" id="GO:0043048">
    <property type="term" value="P:dolichyl monophosphate biosynthetic process"/>
    <property type="evidence" value="ECO:0007669"/>
    <property type="project" value="TreeGrafter"/>
</dbReference>
<keyword evidence="6" id="KW-0418">Kinase</keyword>